<organism evidence="2 3">
    <name type="scientific">Clonostachys byssicola</name>
    <dbReference type="NCBI Taxonomy" id="160290"/>
    <lineage>
        <taxon>Eukaryota</taxon>
        <taxon>Fungi</taxon>
        <taxon>Dikarya</taxon>
        <taxon>Ascomycota</taxon>
        <taxon>Pezizomycotina</taxon>
        <taxon>Sordariomycetes</taxon>
        <taxon>Hypocreomycetidae</taxon>
        <taxon>Hypocreales</taxon>
        <taxon>Bionectriaceae</taxon>
        <taxon>Clonostachys</taxon>
    </lineage>
</organism>
<comment type="caution">
    <text evidence="2">The sequence shown here is derived from an EMBL/GenBank/DDBJ whole genome shotgun (WGS) entry which is preliminary data.</text>
</comment>
<reference evidence="3" key="1">
    <citation type="submission" date="2019-06" db="EMBL/GenBank/DDBJ databases">
        <authorList>
            <person name="Broberg M."/>
        </authorList>
    </citation>
    <scope>NUCLEOTIDE SEQUENCE [LARGE SCALE GENOMIC DNA]</scope>
</reference>
<protein>
    <submittedName>
        <fullName evidence="2">Uncharacterized protein</fullName>
    </submittedName>
</protein>
<accession>A0A9N9URC8</accession>
<evidence type="ECO:0000256" key="1">
    <source>
        <dbReference type="SAM" id="MobiDB-lite"/>
    </source>
</evidence>
<name>A0A9N9URC8_9HYPO</name>
<sequence>MPSRSRPSRSSRSRTRRRKHHRKHPEIDKNDPEIIWRTDQHRYLRRLEAQLEERYKTVRYTEAELTSLGYKLGAPLDVDDPKPLDLDSRFFVPATPAQVEEALHDYDQGLDGSWSCYPPIVVPRRAACRGQNANRTFESRLKTYYAQRANEADWISGYFRHAASVGEPDNWVWCPNGWLIQMLSRFLYKDEAQRHMERGWRSPSGEPVVQECGWVPWYYAKDFYGTHEPTIPHALGTVWDNMPAKQQQIQKSELRLILGLIKGQLKFPLLWPRHRIFPALVISFQSRFTARIVQGHLENGQIVLRLSRLLDMHTPGLPPDGRIIIQWMRSQPMAETRAALPLEAHRERVNEEHAEDKVGQAHCIAIAGQRDGSSVVPR</sequence>
<proteinExistence type="predicted"/>
<dbReference type="AlphaFoldDB" id="A0A9N9URC8"/>
<dbReference type="Proteomes" id="UP000754883">
    <property type="component" value="Unassembled WGS sequence"/>
</dbReference>
<evidence type="ECO:0000313" key="3">
    <source>
        <dbReference type="Proteomes" id="UP000754883"/>
    </source>
</evidence>
<reference evidence="2 3" key="2">
    <citation type="submission" date="2021-10" db="EMBL/GenBank/DDBJ databases">
        <authorList>
            <person name="Piombo E."/>
        </authorList>
    </citation>
    <scope>NUCLEOTIDE SEQUENCE [LARGE SCALE GENOMIC DNA]</scope>
</reference>
<dbReference type="OrthoDB" id="4177740at2759"/>
<feature type="compositionally biased region" description="Basic residues" evidence="1">
    <location>
        <begin position="1"/>
        <end position="24"/>
    </location>
</feature>
<dbReference type="EMBL" id="CABFNO020001541">
    <property type="protein sequence ID" value="CAG9996879.1"/>
    <property type="molecule type" value="Genomic_DNA"/>
</dbReference>
<gene>
    <name evidence="2" type="ORF">CBYS24578_00015960</name>
</gene>
<feature type="region of interest" description="Disordered" evidence="1">
    <location>
        <begin position="1"/>
        <end position="31"/>
    </location>
</feature>
<evidence type="ECO:0000313" key="2">
    <source>
        <dbReference type="EMBL" id="CAG9996879.1"/>
    </source>
</evidence>
<keyword evidence="3" id="KW-1185">Reference proteome</keyword>